<reference evidence="6" key="1">
    <citation type="submission" date="2021-01" db="EMBL/GenBank/DDBJ databases">
        <authorList>
            <person name="Corre E."/>
            <person name="Pelletier E."/>
            <person name="Niang G."/>
            <person name="Scheremetjew M."/>
            <person name="Finn R."/>
            <person name="Kale V."/>
            <person name="Holt S."/>
            <person name="Cochrane G."/>
            <person name="Meng A."/>
            <person name="Brown T."/>
            <person name="Cohen L."/>
        </authorList>
    </citation>
    <scope>NUCLEOTIDE SEQUENCE</scope>
    <source>
        <strain evidence="6">CCAC1681</strain>
    </source>
</reference>
<dbReference type="EMBL" id="HBEN01009619">
    <property type="protein sequence ID" value="CAD8443540.1"/>
    <property type="molecule type" value="Transcribed_RNA"/>
</dbReference>
<dbReference type="InterPro" id="IPR017923">
    <property type="entry name" value="TFIIS_N"/>
</dbReference>
<comment type="subcellular location">
    <subcellularLocation>
        <location evidence="1 3">Nucleus</location>
    </subcellularLocation>
</comment>
<dbReference type="InterPro" id="IPR035441">
    <property type="entry name" value="TFIIS/LEDGF_dom_sf"/>
</dbReference>
<dbReference type="AlphaFoldDB" id="A0A7S0D759"/>
<dbReference type="InterPro" id="IPR003617">
    <property type="entry name" value="TFIIS/CRSP70_N_sub"/>
</dbReference>
<accession>A0A7S0D759</accession>
<name>A0A7S0D759_MICPS</name>
<evidence type="ECO:0000256" key="2">
    <source>
        <dbReference type="ARBA" id="ARBA00023242"/>
    </source>
</evidence>
<evidence type="ECO:0000256" key="4">
    <source>
        <dbReference type="SAM" id="MobiDB-lite"/>
    </source>
</evidence>
<protein>
    <recommendedName>
        <fullName evidence="5">TFIIS N-terminal domain-containing protein</fullName>
    </recommendedName>
</protein>
<evidence type="ECO:0000256" key="3">
    <source>
        <dbReference type="PROSITE-ProRule" id="PRU00649"/>
    </source>
</evidence>
<dbReference type="Pfam" id="PF08711">
    <property type="entry name" value="Med26"/>
    <property type="match status" value="1"/>
</dbReference>
<evidence type="ECO:0000259" key="5">
    <source>
        <dbReference type="PROSITE" id="PS51319"/>
    </source>
</evidence>
<evidence type="ECO:0000256" key="1">
    <source>
        <dbReference type="ARBA" id="ARBA00004123"/>
    </source>
</evidence>
<dbReference type="SUPFAM" id="SSF47676">
    <property type="entry name" value="Conserved domain common to transcription factors TFIIS, elongin A, CRSP70"/>
    <property type="match status" value="1"/>
</dbReference>
<feature type="region of interest" description="Disordered" evidence="4">
    <location>
        <begin position="105"/>
        <end position="125"/>
    </location>
</feature>
<gene>
    <name evidence="6" type="ORF">MSP1401_LOCUS7972</name>
</gene>
<dbReference type="PROSITE" id="PS51319">
    <property type="entry name" value="TFIIS_N"/>
    <property type="match status" value="1"/>
</dbReference>
<dbReference type="Gene3D" id="1.20.930.10">
    <property type="entry name" value="Conserved domain common to transcription factors TFIIS, elongin A, CRSP70"/>
    <property type="match status" value="1"/>
</dbReference>
<feature type="domain" description="TFIIS N-terminal" evidence="5">
    <location>
        <begin position="31"/>
        <end position="106"/>
    </location>
</feature>
<sequence length="125" mass="14469">MGPPVKRQATLHQLGKVQTSRSSSYYNVSLEDIARHKKTLEDKATTKGDFVASLRQLSSMLLTKDLLEQSMIGLCVNRIAKKHPDGDMRVLARNIVEKWRKEVREQVKRDEKRQRTVAGWRKPNR</sequence>
<organism evidence="6">
    <name type="scientific">Micromonas pusilla</name>
    <name type="common">Picoplanktonic green alga</name>
    <name type="synonym">Chromulina pusilla</name>
    <dbReference type="NCBI Taxonomy" id="38833"/>
    <lineage>
        <taxon>Eukaryota</taxon>
        <taxon>Viridiplantae</taxon>
        <taxon>Chlorophyta</taxon>
        <taxon>Mamiellophyceae</taxon>
        <taxon>Mamiellales</taxon>
        <taxon>Mamiellaceae</taxon>
        <taxon>Micromonas</taxon>
    </lineage>
</organism>
<evidence type="ECO:0000313" key="6">
    <source>
        <dbReference type="EMBL" id="CAD8443540.1"/>
    </source>
</evidence>
<feature type="compositionally biased region" description="Basic and acidic residues" evidence="4">
    <location>
        <begin position="105"/>
        <end position="114"/>
    </location>
</feature>
<proteinExistence type="predicted"/>
<dbReference type="SMART" id="SM00509">
    <property type="entry name" value="TFS2N"/>
    <property type="match status" value="1"/>
</dbReference>
<dbReference type="GO" id="GO:0005634">
    <property type="term" value="C:nucleus"/>
    <property type="evidence" value="ECO:0007669"/>
    <property type="project" value="UniProtKB-SubCell"/>
</dbReference>
<keyword evidence="2 3" id="KW-0539">Nucleus</keyword>